<evidence type="ECO:0000256" key="5">
    <source>
        <dbReference type="ARBA" id="ARBA00023065"/>
    </source>
</evidence>
<dbReference type="GO" id="GO:0005886">
    <property type="term" value="C:plasma membrane"/>
    <property type="evidence" value="ECO:0007669"/>
    <property type="project" value="TreeGrafter"/>
</dbReference>
<keyword evidence="3 8" id="KW-0812">Transmembrane</keyword>
<dbReference type="PANTHER" id="PTHR11003">
    <property type="entry name" value="POTASSIUM CHANNEL, SUBFAMILY K"/>
    <property type="match status" value="1"/>
</dbReference>
<feature type="transmembrane region" description="Helical" evidence="10">
    <location>
        <begin position="373"/>
        <end position="392"/>
    </location>
</feature>
<protein>
    <recommendedName>
        <fullName evidence="11">Potassium channel domain-containing protein</fullName>
    </recommendedName>
</protein>
<dbReference type="Gene3D" id="1.10.287.70">
    <property type="match status" value="1"/>
</dbReference>
<dbReference type="GO" id="GO:0022841">
    <property type="term" value="F:potassium ion leak channel activity"/>
    <property type="evidence" value="ECO:0007669"/>
    <property type="project" value="TreeGrafter"/>
</dbReference>
<keyword evidence="2 8" id="KW-0813">Transport</keyword>
<feature type="compositionally biased region" description="Basic and acidic residues" evidence="9">
    <location>
        <begin position="1"/>
        <end position="12"/>
    </location>
</feature>
<evidence type="ECO:0000256" key="8">
    <source>
        <dbReference type="RuleBase" id="RU003857"/>
    </source>
</evidence>
<keyword evidence="4 10" id="KW-1133">Transmembrane helix</keyword>
<dbReference type="SUPFAM" id="SSF81324">
    <property type="entry name" value="Voltage-gated potassium channels"/>
    <property type="match status" value="2"/>
</dbReference>
<reference evidence="13" key="1">
    <citation type="submission" date="2017-10" db="EMBL/GenBank/DDBJ databases">
        <title>Rapid genome shrinkage in a self-fertile nematode reveals novel sperm competition proteins.</title>
        <authorList>
            <person name="Yin D."/>
            <person name="Schwarz E.M."/>
            <person name="Thomas C.G."/>
            <person name="Felde R.L."/>
            <person name="Korf I.F."/>
            <person name="Cutter A.D."/>
            <person name="Schartner C.M."/>
            <person name="Ralston E.J."/>
            <person name="Meyer B.J."/>
            <person name="Haag E.S."/>
        </authorList>
    </citation>
    <scope>NUCLEOTIDE SEQUENCE [LARGE SCALE GENOMIC DNA]</scope>
    <source>
        <strain evidence="13">JU1422</strain>
    </source>
</reference>
<evidence type="ECO:0000256" key="6">
    <source>
        <dbReference type="ARBA" id="ARBA00023136"/>
    </source>
</evidence>
<gene>
    <name evidence="12" type="primary">Cni-twk-36</name>
    <name evidence="12" type="synonym">Cnig_chr_V.g22043</name>
    <name evidence="12" type="ORF">B9Z55_022043</name>
</gene>
<feature type="region of interest" description="Disordered" evidence="9">
    <location>
        <begin position="456"/>
        <end position="498"/>
    </location>
</feature>
<organism evidence="12 13">
    <name type="scientific">Caenorhabditis nigoni</name>
    <dbReference type="NCBI Taxonomy" id="1611254"/>
    <lineage>
        <taxon>Eukaryota</taxon>
        <taxon>Metazoa</taxon>
        <taxon>Ecdysozoa</taxon>
        <taxon>Nematoda</taxon>
        <taxon>Chromadorea</taxon>
        <taxon>Rhabditida</taxon>
        <taxon>Rhabditina</taxon>
        <taxon>Rhabditomorpha</taxon>
        <taxon>Rhabditoidea</taxon>
        <taxon>Rhabditidae</taxon>
        <taxon>Peloderinae</taxon>
        <taxon>Caenorhabditis</taxon>
    </lineage>
</organism>
<feature type="domain" description="Potassium channel" evidence="11">
    <location>
        <begin position="240"/>
        <end position="306"/>
    </location>
</feature>
<comment type="caution">
    <text evidence="12">The sequence shown here is derived from an EMBL/GenBank/DDBJ whole genome shotgun (WGS) entry which is preliminary data.</text>
</comment>
<evidence type="ECO:0000259" key="11">
    <source>
        <dbReference type="Pfam" id="PF07885"/>
    </source>
</evidence>
<feature type="transmembrane region" description="Helical" evidence="10">
    <location>
        <begin position="342"/>
        <end position="361"/>
    </location>
</feature>
<feature type="transmembrane region" description="Helical" evidence="10">
    <location>
        <begin position="145"/>
        <end position="166"/>
    </location>
</feature>
<evidence type="ECO:0000256" key="2">
    <source>
        <dbReference type="ARBA" id="ARBA00022448"/>
    </source>
</evidence>
<dbReference type="Proteomes" id="UP000230233">
    <property type="component" value="Chromosome V"/>
</dbReference>
<dbReference type="AlphaFoldDB" id="A0A2G5TUI5"/>
<evidence type="ECO:0000313" key="12">
    <source>
        <dbReference type="EMBL" id="PIC30970.1"/>
    </source>
</evidence>
<comment type="similarity">
    <text evidence="8">Belongs to the two pore domain potassium channel (TC 1.A.1.8) family.</text>
</comment>
<feature type="domain" description="Potassium channel" evidence="11">
    <location>
        <begin position="346"/>
        <end position="423"/>
    </location>
</feature>
<evidence type="ECO:0000256" key="4">
    <source>
        <dbReference type="ARBA" id="ARBA00022989"/>
    </source>
</evidence>
<evidence type="ECO:0000256" key="7">
    <source>
        <dbReference type="ARBA" id="ARBA00023303"/>
    </source>
</evidence>
<dbReference type="EMBL" id="PDUG01000005">
    <property type="protein sequence ID" value="PIC30970.1"/>
    <property type="molecule type" value="Genomic_DNA"/>
</dbReference>
<feature type="region of interest" description="Disordered" evidence="9">
    <location>
        <begin position="1"/>
        <end position="21"/>
    </location>
</feature>
<accession>A0A2G5TUI5</accession>
<dbReference type="GO" id="GO:0015271">
    <property type="term" value="F:outward rectifier potassium channel activity"/>
    <property type="evidence" value="ECO:0007669"/>
    <property type="project" value="TreeGrafter"/>
</dbReference>
<evidence type="ECO:0000256" key="3">
    <source>
        <dbReference type="ARBA" id="ARBA00022692"/>
    </source>
</evidence>
<dbReference type="PANTHER" id="PTHR11003:SF106">
    <property type="entry name" value="POTASSIUM CHANNEL DOMAIN-CONTAINING PROTEIN"/>
    <property type="match status" value="1"/>
</dbReference>
<sequence>MSEEPKLESEPKLRKRSTNASILTLPGSRENSFSRLAVQRSTSVDVVPKHRVTYEDQKNEKEIDKINQYYQKNHYTVTGNQETFNKLPRNVSANRFKVDKASISQKSQKSMQKSLEVEPMIPEERHFDKSFYWFAMHRKKFGFRYIALLFLALAYTLFGATVFYLIEGSHEQSILRVREQNLDKLLDELAKVLSEAVNDPEQSSEHQRMKDFIKNSKKKTQFQESYISLQKHEEQYKWSTYYRLEHPDNLKWTFSSAFFFSMNVYTTTGYGSISAQTMSGQLFTMIYAFCFVPVTLVILRDLGQMFLVNFTKLYAHALTFVRNLRGKKEIDEDEMIQLPIKYCMAILIAYLIICTTFVYLYDAIMGPEWDTGLSYFTAFYFSFISLTTIGLGDVMPNNVPYAPPVSIIFFIGMAVTKVVNRATFIAVENGVFGIMTLAETKINLLLTKSEPITELPKTRKCGSSGGRQKKEKDSESTSSSSSSGSSSAGSSHSSEDPGFGLFDDSSSESYSESGVSFAKRREICHLDNFILEFDSTRNLLETASHIFNVQMINQRRNEMMNTFTVRSIATFMKSNHDVYGGGFGKVQLRRGDLMKHNNNAHTVVGGTTHRIRPVA</sequence>
<comment type="subcellular location">
    <subcellularLocation>
        <location evidence="1">Membrane</location>
        <topology evidence="1">Multi-pass membrane protein</topology>
    </subcellularLocation>
</comment>
<dbReference type="OrthoDB" id="297496at2759"/>
<evidence type="ECO:0000256" key="9">
    <source>
        <dbReference type="SAM" id="MobiDB-lite"/>
    </source>
</evidence>
<evidence type="ECO:0000256" key="1">
    <source>
        <dbReference type="ARBA" id="ARBA00004141"/>
    </source>
</evidence>
<keyword evidence="5 8" id="KW-0406">Ion transport</keyword>
<dbReference type="InterPro" id="IPR013099">
    <property type="entry name" value="K_chnl_dom"/>
</dbReference>
<dbReference type="PRINTS" id="PR01333">
    <property type="entry name" value="2POREKCHANEL"/>
</dbReference>
<evidence type="ECO:0000256" key="10">
    <source>
        <dbReference type="SAM" id="Phobius"/>
    </source>
</evidence>
<feature type="transmembrane region" description="Helical" evidence="10">
    <location>
        <begin position="252"/>
        <end position="270"/>
    </location>
</feature>
<keyword evidence="6 10" id="KW-0472">Membrane</keyword>
<proteinExistence type="inferred from homology"/>
<dbReference type="InterPro" id="IPR003280">
    <property type="entry name" value="2pore_dom_K_chnl"/>
</dbReference>
<dbReference type="Pfam" id="PF07885">
    <property type="entry name" value="Ion_trans_2"/>
    <property type="match status" value="2"/>
</dbReference>
<dbReference type="GO" id="GO:0030322">
    <property type="term" value="P:stabilization of membrane potential"/>
    <property type="evidence" value="ECO:0007669"/>
    <property type="project" value="TreeGrafter"/>
</dbReference>
<feature type="transmembrane region" description="Helical" evidence="10">
    <location>
        <begin position="399"/>
        <end position="419"/>
    </location>
</feature>
<keyword evidence="7 8" id="KW-0407">Ion channel</keyword>
<keyword evidence="13" id="KW-1185">Reference proteome</keyword>
<dbReference type="FunFam" id="1.10.287.70:FF:000151">
    <property type="entry name" value="TWiK family of potassium channels"/>
    <property type="match status" value="1"/>
</dbReference>
<feature type="compositionally biased region" description="Low complexity" evidence="9">
    <location>
        <begin position="476"/>
        <end position="492"/>
    </location>
</feature>
<dbReference type="STRING" id="1611254.A0A2G5TUI5"/>
<evidence type="ECO:0000313" key="13">
    <source>
        <dbReference type="Proteomes" id="UP000230233"/>
    </source>
</evidence>
<name>A0A2G5TUI5_9PELO</name>
<feature type="transmembrane region" description="Helical" evidence="10">
    <location>
        <begin position="282"/>
        <end position="299"/>
    </location>
</feature>